<organism evidence="2 3">
    <name type="scientific">Mariprofundus ferrooxydans PV-1</name>
    <dbReference type="NCBI Taxonomy" id="314345"/>
    <lineage>
        <taxon>Bacteria</taxon>
        <taxon>Pseudomonadati</taxon>
        <taxon>Pseudomonadota</taxon>
        <taxon>Candidatius Mariprofundia</taxon>
        <taxon>Mariprofundales</taxon>
        <taxon>Mariprofundaceae</taxon>
        <taxon>Mariprofundus</taxon>
    </lineage>
</organism>
<evidence type="ECO:0000259" key="1">
    <source>
        <dbReference type="Pfam" id="PF01863"/>
    </source>
</evidence>
<dbReference type="InterPro" id="IPR002725">
    <property type="entry name" value="YgjP-like_metallopeptidase"/>
</dbReference>
<keyword evidence="3" id="KW-1185">Reference proteome</keyword>
<dbReference type="RefSeq" id="WP_009850151.1">
    <property type="nucleotide sequence ID" value="NZ_DS022294.1"/>
</dbReference>
<dbReference type="InterPro" id="IPR053136">
    <property type="entry name" value="UTP_pyrophosphatase-like"/>
</dbReference>
<dbReference type="AlphaFoldDB" id="Q0EXG1"/>
<evidence type="ECO:0000313" key="2">
    <source>
        <dbReference type="EMBL" id="EAU53955.1"/>
    </source>
</evidence>
<dbReference type="PANTHER" id="PTHR30399">
    <property type="entry name" value="UNCHARACTERIZED PROTEIN YGJP"/>
    <property type="match status" value="1"/>
</dbReference>
<accession>Q0EXG1</accession>
<dbReference type="Pfam" id="PF01863">
    <property type="entry name" value="YgjP-like"/>
    <property type="match status" value="1"/>
</dbReference>
<evidence type="ECO:0000313" key="3">
    <source>
        <dbReference type="Proteomes" id="UP000005297"/>
    </source>
</evidence>
<dbReference type="FunCoup" id="Q0EXG1">
    <property type="interactions" value="37"/>
</dbReference>
<comment type="caution">
    <text evidence="2">The sequence shown here is derived from an EMBL/GenBank/DDBJ whole genome shotgun (WGS) entry which is preliminary data.</text>
</comment>
<dbReference type="STRING" id="314344.AL013_09815"/>
<dbReference type="OrthoDB" id="9000630at2"/>
<proteinExistence type="predicted"/>
<gene>
    <name evidence="2" type="ORF">SPV1_13192</name>
</gene>
<dbReference type="HOGENOM" id="CLU_101303_0_0_0"/>
<dbReference type="PANTHER" id="PTHR30399:SF1">
    <property type="entry name" value="UTP PYROPHOSPHATASE"/>
    <property type="match status" value="1"/>
</dbReference>
<dbReference type="eggNOG" id="COG1451">
    <property type="taxonomic scope" value="Bacteria"/>
</dbReference>
<reference evidence="2 3" key="1">
    <citation type="submission" date="2006-09" db="EMBL/GenBank/DDBJ databases">
        <authorList>
            <person name="Emerson D."/>
            <person name="Ferriera S."/>
            <person name="Johnson J."/>
            <person name="Kravitz S."/>
            <person name="Halpern A."/>
            <person name="Remington K."/>
            <person name="Beeson K."/>
            <person name="Tran B."/>
            <person name="Rogers Y.-H."/>
            <person name="Friedman R."/>
            <person name="Venter J.C."/>
        </authorList>
    </citation>
    <scope>NUCLEOTIDE SEQUENCE [LARGE SCALE GENOMIC DNA]</scope>
    <source>
        <strain evidence="2 3">PV-1</strain>
    </source>
</reference>
<feature type="domain" description="YgjP-like metallopeptidase" evidence="1">
    <location>
        <begin position="75"/>
        <end position="157"/>
    </location>
</feature>
<sequence length="175" mass="20547">MRPKSAPNYLAGYPPELTDKIKQMIEQGHLADWLLHKYPHQHAIRSDKALYDYVMELKQSYMRNAGLINRVAFDSTLHLTRNALGIHTSKSQVHGAKLKRKREIHVATMFKDMPPEFLRMIVVHELAHMKESEHDKAFYKLCCNMEPNYHQLEFDLRAYLTWLEITKNPLWSASS</sequence>
<protein>
    <recommendedName>
        <fullName evidence="1">YgjP-like metallopeptidase domain-containing protein</fullName>
    </recommendedName>
</protein>
<name>Q0EXG1_9PROT</name>
<dbReference type="Proteomes" id="UP000005297">
    <property type="component" value="Unassembled WGS sequence"/>
</dbReference>
<dbReference type="EMBL" id="AATS01000014">
    <property type="protein sequence ID" value="EAU53955.1"/>
    <property type="molecule type" value="Genomic_DNA"/>
</dbReference>
<dbReference type="Gene3D" id="3.30.2010.10">
    <property type="entry name" value="Metalloproteases ('zincins'), catalytic domain"/>
    <property type="match status" value="1"/>
</dbReference>
<dbReference type="InParanoid" id="Q0EXG1"/>